<dbReference type="InterPro" id="IPR037143">
    <property type="entry name" value="4-PPantetheinyl_Trfase_dom_sf"/>
</dbReference>
<evidence type="ECO:0000313" key="5">
    <source>
        <dbReference type="Proteomes" id="UP000270471"/>
    </source>
</evidence>
<dbReference type="GO" id="GO:0019878">
    <property type="term" value="P:lysine biosynthetic process via aminoadipic acid"/>
    <property type="evidence" value="ECO:0007669"/>
    <property type="project" value="TreeGrafter"/>
</dbReference>
<name>A0A3M0I3S6_9ACTN</name>
<dbReference type="PANTHER" id="PTHR12215:SF15">
    <property type="entry name" value="4'-PHOSPHOPANTETHEINYL TRANSFERASE SUPERFAMILY-RELATED"/>
    <property type="match status" value="1"/>
</dbReference>
<accession>A0A3M0I3S6</accession>
<proteinExistence type="inferred from homology"/>
<dbReference type="EMBL" id="PENI01000016">
    <property type="protein sequence ID" value="RMB83424.1"/>
    <property type="molecule type" value="Genomic_DNA"/>
</dbReference>
<evidence type="ECO:0000256" key="1">
    <source>
        <dbReference type="ARBA" id="ARBA00010990"/>
    </source>
</evidence>
<dbReference type="OrthoDB" id="3696724at2"/>
<protein>
    <submittedName>
        <fullName evidence="4">4-phosphopantetheinyl transferase</fullName>
    </submittedName>
</protein>
<dbReference type="InterPro" id="IPR050559">
    <property type="entry name" value="P-Pant_transferase_sf"/>
</dbReference>
<keyword evidence="5" id="KW-1185">Reference proteome</keyword>
<dbReference type="GO" id="GO:0000287">
    <property type="term" value="F:magnesium ion binding"/>
    <property type="evidence" value="ECO:0007669"/>
    <property type="project" value="InterPro"/>
</dbReference>
<dbReference type="SUPFAM" id="SSF56214">
    <property type="entry name" value="4'-phosphopantetheinyl transferase"/>
    <property type="match status" value="2"/>
</dbReference>
<sequence length="217" mass="23652">MLCGQVAERVWVISGPRRRWPRAAPDPRDLAAAAGLPPWRAAERLAGRAALRELLARVRPQLADAEVVAAPGRPPRLTGAPGMAVSVSHDGDAVAAAVALDGPVGVDVQQVPDRDHDRLLRRCLGPWAAEAARWPREERRRELAWVWTAQEACVKAAGTGLRGRPWTIAVPPHATGGRWRDLRWVSLRDRSAVPLSCAFHDPTDGLSAVDSRREKRG</sequence>
<evidence type="ECO:0000259" key="3">
    <source>
        <dbReference type="Pfam" id="PF01648"/>
    </source>
</evidence>
<feature type="domain" description="4'-phosphopantetheinyl transferase" evidence="3">
    <location>
        <begin position="103"/>
        <end position="166"/>
    </location>
</feature>
<dbReference type="PANTHER" id="PTHR12215">
    <property type="entry name" value="PHOSPHOPANTETHEINE TRANSFERASE"/>
    <property type="match status" value="1"/>
</dbReference>
<gene>
    <name evidence="4" type="ORF">CTZ28_23995</name>
</gene>
<dbReference type="InterPro" id="IPR008278">
    <property type="entry name" value="4-PPantetheinyl_Trfase_dom"/>
</dbReference>
<organism evidence="4 5">
    <name type="scientific">Streptomyces shenzhenensis</name>
    <dbReference type="NCBI Taxonomy" id="943815"/>
    <lineage>
        <taxon>Bacteria</taxon>
        <taxon>Bacillati</taxon>
        <taxon>Actinomycetota</taxon>
        <taxon>Actinomycetes</taxon>
        <taxon>Kitasatosporales</taxon>
        <taxon>Streptomycetaceae</taxon>
        <taxon>Streptomyces</taxon>
    </lineage>
</organism>
<dbReference type="Pfam" id="PF01648">
    <property type="entry name" value="ACPS"/>
    <property type="match status" value="1"/>
</dbReference>
<comment type="similarity">
    <text evidence="1">Belongs to the P-Pant transferase superfamily. Gsp/Sfp/HetI/AcpT family.</text>
</comment>
<reference evidence="4 5" key="1">
    <citation type="submission" date="2017-11" db="EMBL/GenBank/DDBJ databases">
        <title>Draft genome of actinobacteria isolated from guarana (Paullinia cupana (Mart.) Ducke.</title>
        <authorList>
            <person name="Siqueira K.A."/>
            <person name="Liotti R.G."/>
            <person name="Mendes T.A.O."/>
            <person name="Soares M.A."/>
        </authorList>
    </citation>
    <scope>NUCLEOTIDE SEQUENCE [LARGE SCALE GENOMIC DNA]</scope>
    <source>
        <strain evidence="4 5">193</strain>
    </source>
</reference>
<dbReference type="AlphaFoldDB" id="A0A3M0I3S6"/>
<comment type="caution">
    <text evidence="4">The sequence shown here is derived from an EMBL/GenBank/DDBJ whole genome shotgun (WGS) entry which is preliminary data.</text>
</comment>
<keyword evidence="2 4" id="KW-0808">Transferase</keyword>
<dbReference type="GO" id="GO:0008897">
    <property type="term" value="F:holo-[acyl-carrier-protein] synthase activity"/>
    <property type="evidence" value="ECO:0007669"/>
    <property type="project" value="InterPro"/>
</dbReference>
<evidence type="ECO:0000313" key="4">
    <source>
        <dbReference type="EMBL" id="RMB83424.1"/>
    </source>
</evidence>
<dbReference type="Gene3D" id="3.90.470.20">
    <property type="entry name" value="4'-phosphopantetheinyl transferase domain"/>
    <property type="match status" value="2"/>
</dbReference>
<dbReference type="GO" id="GO:0005829">
    <property type="term" value="C:cytosol"/>
    <property type="evidence" value="ECO:0007669"/>
    <property type="project" value="TreeGrafter"/>
</dbReference>
<dbReference type="Proteomes" id="UP000270471">
    <property type="component" value="Unassembled WGS sequence"/>
</dbReference>
<evidence type="ECO:0000256" key="2">
    <source>
        <dbReference type="ARBA" id="ARBA00022679"/>
    </source>
</evidence>